<dbReference type="EMBL" id="BLKC01000278">
    <property type="protein sequence ID" value="GFF60219.1"/>
    <property type="molecule type" value="Genomic_DNA"/>
</dbReference>
<protein>
    <submittedName>
        <fullName evidence="2">Uncharacterized protein</fullName>
    </submittedName>
</protein>
<sequence>MIFDTPERLLAHEFTHRQGQFGKYYGRDIKYGWVDIVQLAKDDNAQIDATRSKPVKNAEIPMVPQDAMR</sequence>
<proteinExistence type="predicted"/>
<dbReference type="Proteomes" id="UP000465221">
    <property type="component" value="Unassembled WGS sequence"/>
</dbReference>
<evidence type="ECO:0000256" key="1">
    <source>
        <dbReference type="SAM" id="MobiDB-lite"/>
    </source>
</evidence>
<evidence type="ECO:0000313" key="3">
    <source>
        <dbReference type="Proteomes" id="UP000465221"/>
    </source>
</evidence>
<organism evidence="2 3">
    <name type="scientific">Aspergillus udagawae</name>
    <dbReference type="NCBI Taxonomy" id="91492"/>
    <lineage>
        <taxon>Eukaryota</taxon>
        <taxon>Fungi</taxon>
        <taxon>Dikarya</taxon>
        <taxon>Ascomycota</taxon>
        <taxon>Pezizomycotina</taxon>
        <taxon>Eurotiomycetes</taxon>
        <taxon>Eurotiomycetidae</taxon>
        <taxon>Eurotiales</taxon>
        <taxon>Aspergillaceae</taxon>
        <taxon>Aspergillus</taxon>
        <taxon>Aspergillus subgen. Fumigati</taxon>
    </lineage>
</organism>
<dbReference type="AlphaFoldDB" id="A0A8H3XS78"/>
<name>A0A8H3XS78_9EURO</name>
<reference evidence="2 3" key="1">
    <citation type="submission" date="2020-01" db="EMBL/GenBank/DDBJ databases">
        <title>Draft genome sequence of Aspergillus udagawae IFM 46972.</title>
        <authorList>
            <person name="Takahashi H."/>
            <person name="Yaguchi T."/>
        </authorList>
    </citation>
    <scope>NUCLEOTIDE SEQUENCE [LARGE SCALE GENOMIC DNA]</scope>
    <source>
        <strain evidence="2 3">IFM 46972</strain>
    </source>
</reference>
<comment type="caution">
    <text evidence="2">The sequence shown here is derived from an EMBL/GenBank/DDBJ whole genome shotgun (WGS) entry which is preliminary data.</text>
</comment>
<feature type="region of interest" description="Disordered" evidence="1">
    <location>
        <begin position="48"/>
        <end position="69"/>
    </location>
</feature>
<gene>
    <name evidence="2" type="ORF">IFM46972_11554</name>
</gene>
<accession>A0A8H3XS78</accession>
<evidence type="ECO:0000313" key="2">
    <source>
        <dbReference type="EMBL" id="GFF60219.1"/>
    </source>
</evidence>